<dbReference type="Pfam" id="PF00535">
    <property type="entry name" value="Glycos_transf_2"/>
    <property type="match status" value="1"/>
</dbReference>
<reference evidence="6 7" key="1">
    <citation type="submission" date="2019-06" db="EMBL/GenBank/DDBJ databases">
        <title>Complete genome of Microbacterium foliorum M2.</title>
        <authorList>
            <person name="Cao G."/>
        </authorList>
    </citation>
    <scope>NUCLEOTIDE SEQUENCE [LARGE SCALE GENOMIC DNA]</scope>
    <source>
        <strain evidence="6 7">M2</strain>
    </source>
</reference>
<organism evidence="6 7">
    <name type="scientific">Microbacterium foliorum</name>
    <dbReference type="NCBI Taxonomy" id="104336"/>
    <lineage>
        <taxon>Bacteria</taxon>
        <taxon>Bacillati</taxon>
        <taxon>Actinomycetota</taxon>
        <taxon>Actinomycetes</taxon>
        <taxon>Micrococcales</taxon>
        <taxon>Microbacteriaceae</taxon>
        <taxon>Microbacterium</taxon>
    </lineage>
</organism>
<dbReference type="GO" id="GO:0016757">
    <property type="term" value="F:glycosyltransferase activity"/>
    <property type="evidence" value="ECO:0007669"/>
    <property type="project" value="UniProtKB-KW"/>
</dbReference>
<dbReference type="SUPFAM" id="SSF53448">
    <property type="entry name" value="Nucleotide-diphospho-sugar transferases"/>
    <property type="match status" value="1"/>
</dbReference>
<dbReference type="Proteomes" id="UP000316125">
    <property type="component" value="Chromosome"/>
</dbReference>
<name>A0A4Y5YM54_9MICO</name>
<evidence type="ECO:0000313" key="7">
    <source>
        <dbReference type="Proteomes" id="UP000316125"/>
    </source>
</evidence>
<dbReference type="AlphaFoldDB" id="A0A4Y5YM54"/>
<dbReference type="InterPro" id="IPR001173">
    <property type="entry name" value="Glyco_trans_2-like"/>
</dbReference>
<dbReference type="PANTHER" id="PTHR43179:SF12">
    <property type="entry name" value="GALACTOFURANOSYLTRANSFERASE GLFT2"/>
    <property type="match status" value="1"/>
</dbReference>
<gene>
    <name evidence="6" type="ORF">FIV50_02440</name>
</gene>
<dbReference type="PANTHER" id="PTHR43179">
    <property type="entry name" value="RHAMNOSYLTRANSFERASE WBBL"/>
    <property type="match status" value="1"/>
</dbReference>
<accession>A0A4Y5YM54</accession>
<keyword evidence="3" id="KW-0328">Glycosyltransferase</keyword>
<dbReference type="EMBL" id="CP041040">
    <property type="protein sequence ID" value="QDE33754.1"/>
    <property type="molecule type" value="Genomic_DNA"/>
</dbReference>
<evidence type="ECO:0000313" key="6">
    <source>
        <dbReference type="EMBL" id="QDE33754.1"/>
    </source>
</evidence>
<feature type="domain" description="Glycosyltransferase 2-like" evidence="5">
    <location>
        <begin position="31"/>
        <end position="130"/>
    </location>
</feature>
<dbReference type="Gene3D" id="3.90.550.10">
    <property type="entry name" value="Spore Coat Polysaccharide Biosynthesis Protein SpsA, Chain A"/>
    <property type="match status" value="1"/>
</dbReference>
<proteinExistence type="inferred from homology"/>
<evidence type="ECO:0000256" key="2">
    <source>
        <dbReference type="ARBA" id="ARBA00006739"/>
    </source>
</evidence>
<keyword evidence="4 6" id="KW-0808">Transferase</keyword>
<evidence type="ECO:0000259" key="5">
    <source>
        <dbReference type="Pfam" id="PF00535"/>
    </source>
</evidence>
<comment type="similarity">
    <text evidence="2">Belongs to the glycosyltransferase 2 family.</text>
</comment>
<comment type="pathway">
    <text evidence="1">Cell wall biogenesis; cell wall polysaccharide biosynthesis.</text>
</comment>
<dbReference type="OrthoDB" id="9771846at2"/>
<protein>
    <submittedName>
        <fullName evidence="6">Glycosyltransferase</fullName>
    </submittedName>
</protein>
<evidence type="ECO:0000256" key="3">
    <source>
        <dbReference type="ARBA" id="ARBA00022676"/>
    </source>
</evidence>
<evidence type="ECO:0000256" key="4">
    <source>
        <dbReference type="ARBA" id="ARBA00022679"/>
    </source>
</evidence>
<evidence type="ECO:0000256" key="1">
    <source>
        <dbReference type="ARBA" id="ARBA00004776"/>
    </source>
</evidence>
<sequence>MVPRHEADRWRADPMSIRSALLIVNYGSRRLLEENLARTAVPENMDVVIVDNLSTPEERAELLALSARAGWNLLSPASNLGFGGGMNLAASAAIARGAEVLVLLNPDAYIPEDGLARLVAAGSEPGTLVAPMVLRPDGGHFSSAMEVDLATGSLRRAVGGRRYAASAIWVSGACLAVGAELWNRVGGFDDDYFLYWEDVDLSVRVVAAGGRIKVDESIVAVHSPGGTQGGGRSKSAIYYRFNTRNRLVFAAKHVPPAAQRRWVRTAPKAAWDILLRGGRRQFVRPLRTLWPAARGTWEGWRFVRTAREAATRHG</sequence>
<dbReference type="InterPro" id="IPR029044">
    <property type="entry name" value="Nucleotide-diphossugar_trans"/>
</dbReference>